<dbReference type="InterPro" id="IPR025609">
    <property type="entry name" value="Lsm14-like_N"/>
</dbReference>
<feature type="region of interest" description="Disordered" evidence="4">
    <location>
        <begin position="329"/>
        <end position="383"/>
    </location>
</feature>
<feature type="short sequence motif" description="FFD box" evidence="2">
    <location>
        <begin position="381"/>
        <end position="397"/>
    </location>
</feature>
<evidence type="ECO:0000259" key="7">
    <source>
        <dbReference type="PROSITE" id="PS51536"/>
    </source>
</evidence>
<dbReference type="InterPro" id="IPR025768">
    <property type="entry name" value="TFG_box"/>
</dbReference>
<evidence type="ECO:0000256" key="2">
    <source>
        <dbReference type="PROSITE-ProRule" id="PRU00846"/>
    </source>
</evidence>
<feature type="region of interest" description="Disordered" evidence="4">
    <location>
        <begin position="427"/>
        <end position="488"/>
    </location>
</feature>
<evidence type="ECO:0000259" key="5">
    <source>
        <dbReference type="PROSITE" id="PS51512"/>
    </source>
</evidence>
<dbReference type="PROSITE" id="PS51513">
    <property type="entry name" value="FFD"/>
    <property type="match status" value="1"/>
</dbReference>
<dbReference type="PROSITE" id="PS51536">
    <property type="entry name" value="TFG"/>
    <property type="match status" value="1"/>
</dbReference>
<evidence type="ECO:0008006" key="10">
    <source>
        <dbReference type="Google" id="ProtNLM"/>
    </source>
</evidence>
<feature type="compositionally biased region" description="Gly residues" evidence="4">
    <location>
        <begin position="432"/>
        <end position="448"/>
    </location>
</feature>
<feature type="compositionally biased region" description="Low complexity" evidence="4">
    <location>
        <begin position="329"/>
        <end position="346"/>
    </location>
</feature>
<dbReference type="InterPro" id="IPR019050">
    <property type="entry name" value="FDF_dom"/>
</dbReference>
<evidence type="ECO:0000259" key="6">
    <source>
        <dbReference type="PROSITE" id="PS51513"/>
    </source>
</evidence>
<dbReference type="EMBL" id="JBDJPC010000005">
    <property type="protein sequence ID" value="KAL1501302.1"/>
    <property type="molecule type" value="Genomic_DNA"/>
</dbReference>
<dbReference type="InterPro" id="IPR025762">
    <property type="entry name" value="DFDF"/>
</dbReference>
<reference evidence="8 9" key="1">
    <citation type="submission" date="2024-05" db="EMBL/GenBank/DDBJ databases">
        <title>Genetic variation in Jamaican populations of the coffee berry borer (Hypothenemus hampei).</title>
        <authorList>
            <person name="Errbii M."/>
            <person name="Myrie A."/>
        </authorList>
    </citation>
    <scope>NUCLEOTIDE SEQUENCE [LARGE SCALE GENOMIC DNA]</scope>
    <source>
        <strain evidence="8">JA-Hopewell-2020-01-JO</strain>
        <tissue evidence="8">Whole body</tissue>
    </source>
</reference>
<dbReference type="PROSITE" id="PS51512">
    <property type="entry name" value="DFDF"/>
    <property type="match status" value="1"/>
</dbReference>
<dbReference type="PANTHER" id="PTHR13586">
    <property type="entry name" value="SCD6 PROTEIN-RELATED"/>
    <property type="match status" value="1"/>
</dbReference>
<keyword evidence="9" id="KW-1185">Reference proteome</keyword>
<evidence type="ECO:0000313" key="9">
    <source>
        <dbReference type="Proteomes" id="UP001566132"/>
    </source>
</evidence>
<feature type="compositionally biased region" description="Low complexity" evidence="4">
    <location>
        <begin position="455"/>
        <end position="475"/>
    </location>
</feature>
<dbReference type="SMART" id="SM01199">
    <property type="entry name" value="FDF"/>
    <property type="match status" value="1"/>
</dbReference>
<proteinExistence type="inferred from homology"/>
<dbReference type="Proteomes" id="UP001566132">
    <property type="component" value="Unassembled WGS sequence"/>
</dbReference>
<name>A0ABD1ERA5_HYPHA</name>
<feature type="compositionally biased region" description="Low complexity" evidence="4">
    <location>
        <begin position="230"/>
        <end position="269"/>
    </location>
</feature>
<dbReference type="AlphaFoldDB" id="A0ABD1ERA5"/>
<dbReference type="InterPro" id="IPR010920">
    <property type="entry name" value="LSM_dom_sf"/>
</dbReference>
<gene>
    <name evidence="8" type="ORF">ABEB36_006648</name>
</gene>
<dbReference type="Pfam" id="PF09532">
    <property type="entry name" value="FDF"/>
    <property type="match status" value="1"/>
</dbReference>
<feature type="domain" description="FFD box profile" evidence="6">
    <location>
        <begin position="381"/>
        <end position="397"/>
    </location>
</feature>
<comment type="caution">
    <text evidence="8">The sequence shown here is derived from an EMBL/GenBank/DDBJ whole genome shotgun (WGS) entry which is preliminary data.</text>
</comment>
<accession>A0ABD1ERA5</accession>
<evidence type="ECO:0000256" key="4">
    <source>
        <dbReference type="SAM" id="MobiDB-lite"/>
    </source>
</evidence>
<organism evidence="8 9">
    <name type="scientific">Hypothenemus hampei</name>
    <name type="common">Coffee berry borer</name>
    <dbReference type="NCBI Taxonomy" id="57062"/>
    <lineage>
        <taxon>Eukaryota</taxon>
        <taxon>Metazoa</taxon>
        <taxon>Ecdysozoa</taxon>
        <taxon>Arthropoda</taxon>
        <taxon>Hexapoda</taxon>
        <taxon>Insecta</taxon>
        <taxon>Pterygota</taxon>
        <taxon>Neoptera</taxon>
        <taxon>Endopterygota</taxon>
        <taxon>Coleoptera</taxon>
        <taxon>Polyphaga</taxon>
        <taxon>Cucujiformia</taxon>
        <taxon>Curculionidae</taxon>
        <taxon>Scolytinae</taxon>
        <taxon>Hypothenemus</taxon>
    </lineage>
</organism>
<comment type="similarity">
    <text evidence="1">Belongs to the LSM14 family.</text>
</comment>
<dbReference type="CDD" id="cd01736">
    <property type="entry name" value="LSm14_N"/>
    <property type="match status" value="1"/>
</dbReference>
<dbReference type="SMART" id="SM01271">
    <property type="entry name" value="LSM14"/>
    <property type="match status" value="1"/>
</dbReference>
<feature type="compositionally biased region" description="Basic and acidic residues" evidence="4">
    <location>
        <begin position="214"/>
        <end position="227"/>
    </location>
</feature>
<feature type="domain" description="TFG box profile" evidence="7">
    <location>
        <begin position="405"/>
        <end position="425"/>
    </location>
</feature>
<protein>
    <recommendedName>
        <fullName evidence="10">Protein LSM14 homolog B</fullName>
    </recommendedName>
</protein>
<dbReference type="PANTHER" id="PTHR13586:SF0">
    <property type="entry name" value="TRAILER HITCH, ISOFORM H"/>
    <property type="match status" value="1"/>
</dbReference>
<dbReference type="Gene3D" id="2.30.30.100">
    <property type="match status" value="1"/>
</dbReference>
<dbReference type="InterPro" id="IPR025761">
    <property type="entry name" value="FFD_box"/>
</dbReference>
<evidence type="ECO:0000313" key="8">
    <source>
        <dbReference type="EMBL" id="KAL1501302.1"/>
    </source>
</evidence>
<dbReference type="SUPFAM" id="SSF50182">
    <property type="entry name" value="Sm-like ribonucleoproteins"/>
    <property type="match status" value="1"/>
</dbReference>
<feature type="compositionally biased region" description="Polar residues" evidence="4">
    <location>
        <begin position="161"/>
        <end position="181"/>
    </location>
</feature>
<feature type="region of interest" description="Disordered" evidence="4">
    <location>
        <begin position="140"/>
        <end position="297"/>
    </location>
</feature>
<evidence type="ECO:0000256" key="3">
    <source>
        <dbReference type="PROSITE-ProRule" id="PRU00869"/>
    </source>
</evidence>
<feature type="domain" description="DFDF" evidence="5">
    <location>
        <begin position="292"/>
        <end position="328"/>
    </location>
</feature>
<dbReference type="Pfam" id="PF12701">
    <property type="entry name" value="LSM14"/>
    <property type="match status" value="1"/>
</dbReference>
<sequence length="567" mass="62614">MTTGMPGLGSKISLISKADIRYEGRLFTVDPEECTIALASVRSFGTEDRDTQFPVPAQNQVYDYILFRGSDIKDIRTMSGVTHPQPLNDPAIMQLSVPPSLGAQQFQQHPILGHMGHPQYGSFLPMGGLSANAAPGLQGGIGRAGSSSGGSKPKFIGGAGSRSTTPASLGSRKSISVDQGTQAGGQNQQRDGNRRQVRPIQPPRGGMPRNKSRERHDSQNRNVENQEHSQYQQNYNRQPNRGRPQNQNNQGNYHQYNRGYNQYNNQRQPPRGRGRPKSGPFRPGAGTPGQTGNKKTTLKFDSEYDFEQANTEFEELRNKLAKVKLQEESATAASGGAIATSAAGTSNSEVNGDAPVETEKKDDSGNETGAGEPEQEEDHEVYYDKTKSFFDKISCEAVERAKGKMQRTDWRQERKLNSETFGVAATRRGSYRGRGGGYRGGYRGGFRGGYNKYPQQQQQQQRRNNDQQSHQQNQQEFRSVYTPLTGEEAVAKKREETALMLERDTANQSQQQQEESNVEKFEIIESEPKEIDMLGETGTVLAEEAVEAKKINDDKIKAADPPACVGQ</sequence>
<feature type="compositionally biased region" description="Low complexity" evidence="4">
    <location>
        <begin position="144"/>
        <end position="156"/>
    </location>
</feature>
<evidence type="ECO:0000256" key="1">
    <source>
        <dbReference type="ARBA" id="ARBA00010415"/>
    </source>
</evidence>
<feature type="short sequence motif" description="TFG box" evidence="3">
    <location>
        <begin position="405"/>
        <end position="425"/>
    </location>
</feature>